<comment type="catalytic activity">
    <reaction evidence="8">
        <text>Mo-molybdopterin + GTP + H(+) = Mo-molybdopterin guanine dinucleotide + diphosphate</text>
        <dbReference type="Rhea" id="RHEA:34243"/>
        <dbReference type="ChEBI" id="CHEBI:15378"/>
        <dbReference type="ChEBI" id="CHEBI:33019"/>
        <dbReference type="ChEBI" id="CHEBI:37565"/>
        <dbReference type="ChEBI" id="CHEBI:71302"/>
        <dbReference type="ChEBI" id="CHEBI:71310"/>
        <dbReference type="EC" id="2.7.7.77"/>
    </reaction>
</comment>
<evidence type="ECO:0000256" key="2">
    <source>
        <dbReference type="ARBA" id="ARBA00022679"/>
    </source>
</evidence>
<dbReference type="InterPro" id="IPR025877">
    <property type="entry name" value="MobA-like_NTP_Trfase"/>
</dbReference>
<dbReference type="Proteomes" id="UP000727490">
    <property type="component" value="Unassembled WGS sequence"/>
</dbReference>
<dbReference type="CDD" id="cd02503">
    <property type="entry name" value="MobA"/>
    <property type="match status" value="1"/>
</dbReference>
<dbReference type="EMBL" id="RPHB01000009">
    <property type="protein sequence ID" value="MBW3469810.1"/>
    <property type="molecule type" value="Genomic_DNA"/>
</dbReference>
<dbReference type="GO" id="GO:0005525">
    <property type="term" value="F:GTP binding"/>
    <property type="evidence" value="ECO:0007669"/>
    <property type="project" value="UniProtKB-UniRule"/>
</dbReference>
<accession>A0A951MHA1</accession>
<evidence type="ECO:0000256" key="4">
    <source>
        <dbReference type="ARBA" id="ARBA00022741"/>
    </source>
</evidence>
<comment type="domain">
    <text evidence="8">The N-terminal domain determines nucleotide recognition and specific binding, while the C-terminal domain determines the specific binding to the target protein.</text>
</comment>
<dbReference type="GO" id="GO:0005737">
    <property type="term" value="C:cytoplasm"/>
    <property type="evidence" value="ECO:0007669"/>
    <property type="project" value="UniProtKB-SubCell"/>
</dbReference>
<feature type="binding site" evidence="8">
    <location>
        <position position="94"/>
    </location>
    <ligand>
        <name>Mg(2+)</name>
        <dbReference type="ChEBI" id="CHEBI:18420"/>
    </ligand>
</feature>
<feature type="binding site" evidence="8">
    <location>
        <position position="65"/>
    </location>
    <ligand>
        <name>GTP</name>
        <dbReference type="ChEBI" id="CHEBI:37565"/>
    </ligand>
</feature>
<dbReference type="SUPFAM" id="SSF53448">
    <property type="entry name" value="Nucleotide-diphospho-sugar transferases"/>
    <property type="match status" value="1"/>
</dbReference>
<evidence type="ECO:0000256" key="5">
    <source>
        <dbReference type="ARBA" id="ARBA00022842"/>
    </source>
</evidence>
<sequence length="195" mass="21902">MKELEIYILAGGKSSRMGSDKGLVKITGKPMIQYLIESIGTLPYPLRIIAHDPAYRQFDLKVIEDTIPEKGPLGGLLTALTNAKGNNVCLLSCDMPFLKTETLNALITQSRENYITVSRLKDRTLPFPGVYPESLISAVEEHVVNDKLKLQSFIQEKPHQFFALDERHKLSPIEFININTPTDIAQAATWLKKNH</sequence>
<evidence type="ECO:0000259" key="9">
    <source>
        <dbReference type="Pfam" id="PF12804"/>
    </source>
</evidence>
<name>A0A951MHA1_9BACT</name>
<comment type="cofactor">
    <cofactor evidence="8">
        <name>Mg(2+)</name>
        <dbReference type="ChEBI" id="CHEBI:18420"/>
    </cofactor>
</comment>
<feature type="domain" description="MobA-like NTP transferase" evidence="9">
    <location>
        <begin position="7"/>
        <end position="156"/>
    </location>
</feature>
<comment type="caution">
    <text evidence="8">Lacks conserved residue(s) required for the propagation of feature annotation.</text>
</comment>
<dbReference type="Gene3D" id="3.90.550.10">
    <property type="entry name" value="Spore Coat Polysaccharide Biosynthesis Protein SpsA, Chain A"/>
    <property type="match status" value="1"/>
</dbReference>
<dbReference type="AlphaFoldDB" id="A0A951MHA1"/>
<dbReference type="Pfam" id="PF12804">
    <property type="entry name" value="NTP_transf_3"/>
    <property type="match status" value="1"/>
</dbReference>
<proteinExistence type="inferred from homology"/>
<comment type="function">
    <text evidence="8">Transfers a GMP moiety from GTP to Mo-molybdopterin (Mo-MPT) cofactor (Moco or molybdenum cofactor) to form Mo-molybdopterin guanine dinucleotide (Mo-MGD) cofactor.</text>
</comment>
<evidence type="ECO:0000313" key="11">
    <source>
        <dbReference type="Proteomes" id="UP000727490"/>
    </source>
</evidence>
<dbReference type="RefSeq" id="WP_009034398.1">
    <property type="nucleotide sequence ID" value="NZ_RPHB01000009.1"/>
</dbReference>
<feature type="binding site" evidence="8">
    <location>
        <position position="21"/>
    </location>
    <ligand>
        <name>GTP</name>
        <dbReference type="ChEBI" id="CHEBI:37565"/>
    </ligand>
</feature>
<reference evidence="10 11" key="1">
    <citation type="journal article" date="2020" name="Syst. Appl. Microbiol.">
        <title>Arthrospiribacter ruber gen. nov., sp. nov., a novel bacterium isolated from Arthrospira cultures.</title>
        <authorList>
            <person name="Waleron M."/>
            <person name="Misztak A."/>
            <person name="Waleron M.M."/>
            <person name="Furmaniak M."/>
            <person name="Mrozik A."/>
            <person name="Waleron K."/>
        </authorList>
    </citation>
    <scope>NUCLEOTIDE SEQUENCE [LARGE SCALE GENOMIC DNA]</scope>
    <source>
        <strain evidence="10 11">DPMB0001</strain>
    </source>
</reference>
<dbReference type="PANTHER" id="PTHR19136:SF81">
    <property type="entry name" value="MOLYBDENUM COFACTOR GUANYLYLTRANSFERASE"/>
    <property type="match status" value="1"/>
</dbReference>
<keyword evidence="10" id="KW-0548">Nucleotidyltransferase</keyword>
<organism evidence="10 11">
    <name type="scientific">Arthrospiribacter ruber</name>
    <dbReference type="NCBI Taxonomy" id="2487934"/>
    <lineage>
        <taxon>Bacteria</taxon>
        <taxon>Pseudomonadati</taxon>
        <taxon>Bacteroidota</taxon>
        <taxon>Cytophagia</taxon>
        <taxon>Cytophagales</taxon>
        <taxon>Cyclobacteriaceae</taxon>
        <taxon>Arthrospiribacter</taxon>
    </lineage>
</organism>
<protein>
    <recommendedName>
        <fullName evidence="8">Probable molybdenum cofactor guanylyltransferase</fullName>
        <shortName evidence="8">MoCo guanylyltransferase</shortName>
        <ecNumber evidence="8">2.7.7.77</ecNumber>
    </recommendedName>
    <alternativeName>
        <fullName evidence="8">GTP:molybdopterin guanylyltransferase</fullName>
    </alternativeName>
    <alternativeName>
        <fullName evidence="8">Mo-MPT guanylyltransferase</fullName>
    </alternativeName>
    <alternativeName>
        <fullName evidence="8">Molybdopterin guanylyltransferase</fullName>
    </alternativeName>
    <alternativeName>
        <fullName evidence="8">Molybdopterin-guanine dinucleotide synthase</fullName>
        <shortName evidence="8">MGD synthase</shortName>
    </alternativeName>
</protein>
<evidence type="ECO:0000313" key="10">
    <source>
        <dbReference type="EMBL" id="MBW3469810.1"/>
    </source>
</evidence>
<gene>
    <name evidence="8" type="primary">mobA</name>
    <name evidence="10" type="ORF">EGN73_18600</name>
</gene>
<comment type="subcellular location">
    <subcellularLocation>
        <location evidence="8">Cytoplasm</location>
    </subcellularLocation>
</comment>
<keyword evidence="5 8" id="KW-0460">Magnesium</keyword>
<dbReference type="GO" id="GO:0046872">
    <property type="term" value="F:metal ion binding"/>
    <property type="evidence" value="ECO:0007669"/>
    <property type="project" value="UniProtKB-KW"/>
</dbReference>
<dbReference type="GO" id="GO:0006777">
    <property type="term" value="P:Mo-molybdopterin cofactor biosynthetic process"/>
    <property type="evidence" value="ECO:0007669"/>
    <property type="project" value="UniProtKB-KW"/>
</dbReference>
<evidence type="ECO:0000256" key="8">
    <source>
        <dbReference type="HAMAP-Rule" id="MF_00316"/>
    </source>
</evidence>
<evidence type="ECO:0000256" key="7">
    <source>
        <dbReference type="ARBA" id="ARBA00023150"/>
    </source>
</evidence>
<feature type="binding site" evidence="8">
    <location>
        <position position="94"/>
    </location>
    <ligand>
        <name>GTP</name>
        <dbReference type="ChEBI" id="CHEBI:37565"/>
    </ligand>
</feature>
<evidence type="ECO:0000256" key="3">
    <source>
        <dbReference type="ARBA" id="ARBA00022723"/>
    </source>
</evidence>
<keyword evidence="1 8" id="KW-0963">Cytoplasm</keyword>
<evidence type="ECO:0000256" key="1">
    <source>
        <dbReference type="ARBA" id="ARBA00022490"/>
    </source>
</evidence>
<dbReference type="PANTHER" id="PTHR19136">
    <property type="entry name" value="MOLYBDENUM COFACTOR GUANYLYLTRANSFERASE"/>
    <property type="match status" value="1"/>
</dbReference>
<keyword evidence="7 8" id="KW-0501">Molybdenum cofactor biosynthesis</keyword>
<dbReference type="GO" id="GO:0061603">
    <property type="term" value="F:molybdenum cofactor guanylyltransferase activity"/>
    <property type="evidence" value="ECO:0007669"/>
    <property type="project" value="UniProtKB-EC"/>
</dbReference>
<comment type="caution">
    <text evidence="10">The sequence shown here is derived from an EMBL/GenBank/DDBJ whole genome shotgun (WGS) entry which is preliminary data.</text>
</comment>
<dbReference type="InterPro" id="IPR029044">
    <property type="entry name" value="Nucleotide-diphossugar_trans"/>
</dbReference>
<keyword evidence="11" id="KW-1185">Reference proteome</keyword>
<keyword evidence="6 8" id="KW-0342">GTP-binding</keyword>
<feature type="binding site" evidence="8">
    <location>
        <begin position="9"/>
        <end position="11"/>
    </location>
    <ligand>
        <name>GTP</name>
        <dbReference type="ChEBI" id="CHEBI:37565"/>
    </ligand>
</feature>
<comment type="similarity">
    <text evidence="8">Belongs to the MobA family.</text>
</comment>
<keyword evidence="4 8" id="KW-0547">Nucleotide-binding</keyword>
<keyword evidence="2 8" id="KW-0808">Transferase</keyword>
<dbReference type="EC" id="2.7.7.77" evidence="8"/>
<dbReference type="InterPro" id="IPR013482">
    <property type="entry name" value="Molybde_CF_guanTrfase"/>
</dbReference>
<dbReference type="HAMAP" id="MF_00316">
    <property type="entry name" value="MobA"/>
    <property type="match status" value="1"/>
</dbReference>
<keyword evidence="3 8" id="KW-0479">Metal-binding</keyword>
<evidence type="ECO:0000256" key="6">
    <source>
        <dbReference type="ARBA" id="ARBA00023134"/>
    </source>
</evidence>